<reference evidence="7 8" key="1">
    <citation type="submission" date="2019-07" db="EMBL/GenBank/DDBJ databases">
        <title>WGS assembly of Gossypium mustelinum.</title>
        <authorList>
            <person name="Chen Z.J."/>
            <person name="Sreedasyam A."/>
            <person name="Ando A."/>
            <person name="Song Q."/>
            <person name="De L."/>
            <person name="Hulse-Kemp A."/>
            <person name="Ding M."/>
            <person name="Ye W."/>
            <person name="Kirkbride R."/>
            <person name="Jenkins J."/>
            <person name="Plott C."/>
            <person name="Lovell J."/>
            <person name="Lin Y.-M."/>
            <person name="Vaughn R."/>
            <person name="Liu B."/>
            <person name="Li W."/>
            <person name="Simpson S."/>
            <person name="Scheffler B."/>
            <person name="Saski C."/>
            <person name="Grover C."/>
            <person name="Hu G."/>
            <person name="Conover J."/>
            <person name="Carlson J."/>
            <person name="Shu S."/>
            <person name="Boston L."/>
            <person name="Williams M."/>
            <person name="Peterson D."/>
            <person name="Mcgee K."/>
            <person name="Jones D."/>
            <person name="Wendel J."/>
            <person name="Stelly D."/>
            <person name="Grimwood J."/>
            <person name="Schmutz J."/>
        </authorList>
    </citation>
    <scope>NUCLEOTIDE SEQUENCE [LARGE SCALE GENOMIC DNA]</scope>
    <source>
        <strain evidence="7">1408120.09</strain>
    </source>
</reference>
<dbReference type="AlphaFoldDB" id="A0A5D2TW20"/>
<keyword evidence="1 4" id="KW-0805">Transcription regulation</keyword>
<keyword evidence="5" id="KW-0175">Coiled coil</keyword>
<gene>
    <name evidence="7" type="ORF">E1A91_D08G157400v1</name>
</gene>
<dbReference type="GO" id="GO:0005634">
    <property type="term" value="C:nucleus"/>
    <property type="evidence" value="ECO:0007669"/>
    <property type="project" value="UniProtKB-SubCell"/>
</dbReference>
<accession>A0A5D2TW20</accession>
<dbReference type="GO" id="GO:0003700">
    <property type="term" value="F:DNA-binding transcription factor activity"/>
    <property type="evidence" value="ECO:0007669"/>
    <property type="project" value="InterPro"/>
</dbReference>
<evidence type="ECO:0000259" key="6">
    <source>
        <dbReference type="Pfam" id="PF14215"/>
    </source>
</evidence>
<feature type="coiled-coil region" evidence="5">
    <location>
        <begin position="316"/>
        <end position="343"/>
    </location>
</feature>
<dbReference type="InterPro" id="IPR025610">
    <property type="entry name" value="MYC/MYB_N"/>
</dbReference>
<evidence type="ECO:0000256" key="5">
    <source>
        <dbReference type="SAM" id="Coils"/>
    </source>
</evidence>
<keyword evidence="3 4" id="KW-0539">Nucleus</keyword>
<feature type="domain" description="Transcription factor MYC/MYB N-terminal" evidence="6">
    <location>
        <begin position="71"/>
        <end position="140"/>
    </location>
</feature>
<dbReference type="Proteomes" id="UP000323597">
    <property type="component" value="Chromosome D08"/>
</dbReference>
<evidence type="ECO:0000313" key="8">
    <source>
        <dbReference type="Proteomes" id="UP000323597"/>
    </source>
</evidence>
<evidence type="ECO:0000256" key="2">
    <source>
        <dbReference type="ARBA" id="ARBA00023163"/>
    </source>
</evidence>
<proteinExistence type="predicted"/>
<dbReference type="GO" id="GO:0000976">
    <property type="term" value="F:transcription cis-regulatory region binding"/>
    <property type="evidence" value="ECO:0007669"/>
    <property type="project" value="TreeGrafter"/>
</dbReference>
<dbReference type="PANTHER" id="PTHR11514">
    <property type="entry name" value="MYC"/>
    <property type="match status" value="1"/>
</dbReference>
<dbReference type="InterPro" id="IPR045084">
    <property type="entry name" value="AIB/MYC-like"/>
</dbReference>
<dbReference type="PANTHER" id="PTHR11514:SF47">
    <property type="entry name" value="TRANSCRIPTION FACTOR BHLH13"/>
    <property type="match status" value="1"/>
</dbReference>
<evidence type="ECO:0000256" key="3">
    <source>
        <dbReference type="ARBA" id="ARBA00023242"/>
    </source>
</evidence>
<evidence type="ECO:0000256" key="1">
    <source>
        <dbReference type="ARBA" id="ARBA00023015"/>
    </source>
</evidence>
<protein>
    <recommendedName>
        <fullName evidence="4">Transcription factor</fullName>
        <shortName evidence="4">bHLH transcription factor</shortName>
    </recommendedName>
    <alternativeName>
        <fullName evidence="4">Basic helix-loop-helix protein</fullName>
    </alternativeName>
</protein>
<evidence type="ECO:0000313" key="7">
    <source>
        <dbReference type="EMBL" id="TYI69457.1"/>
    </source>
</evidence>
<keyword evidence="8" id="KW-1185">Reference proteome</keyword>
<name>A0A5D2TW20_GOSMU</name>
<organism evidence="7 8">
    <name type="scientific">Gossypium mustelinum</name>
    <name type="common">Cotton</name>
    <name type="synonym">Gossypium caicoense</name>
    <dbReference type="NCBI Taxonomy" id="34275"/>
    <lineage>
        <taxon>Eukaryota</taxon>
        <taxon>Viridiplantae</taxon>
        <taxon>Streptophyta</taxon>
        <taxon>Embryophyta</taxon>
        <taxon>Tracheophyta</taxon>
        <taxon>Spermatophyta</taxon>
        <taxon>Magnoliopsida</taxon>
        <taxon>eudicotyledons</taxon>
        <taxon>Gunneridae</taxon>
        <taxon>Pentapetalae</taxon>
        <taxon>rosids</taxon>
        <taxon>malvids</taxon>
        <taxon>Malvales</taxon>
        <taxon>Malvaceae</taxon>
        <taxon>Malvoideae</taxon>
        <taxon>Gossypium</taxon>
    </lineage>
</organism>
<dbReference type="Pfam" id="PF14215">
    <property type="entry name" value="bHLH-MYC_N"/>
    <property type="match status" value="1"/>
</dbReference>
<dbReference type="EMBL" id="CM017656">
    <property type="protein sequence ID" value="TYI69457.1"/>
    <property type="molecule type" value="Genomic_DNA"/>
</dbReference>
<sequence>MKLELGMGGGAFKDEDKAMVASVLGTKALDDKGSSSVSKENLLTTICSDENLQNKLSGLVDRPNASNFSWNNAQNMKKNVLQKLHTLFGGLDEDNYALGLDSVNDTEMFFLASTYYLLPPGEGGPGKCFASGKHVWNLDALKSVTSVLESLELLQSIRSSFSTKSELLRAKQVRVAIPMVNEKIDENTLVSNSTILERLLGDPKIFGQDLNNATWHGHSNYREKLAVRPTCGAHVNGGRLSFLSNQNGLHWPHVHSVKQGSTIEFYNIFEATSRPSVITWALGVEFKHLNIEAPCKEEKVSVANERRPRKRGGNPANGREEALNHLQAELKIVKAEKEKLGNTSRRHIFSRFFDATKMEACLSALLSKPNSLSSLSLLNK</sequence>
<keyword evidence="2 4" id="KW-0804">Transcription</keyword>
<comment type="subcellular location">
    <subcellularLocation>
        <location evidence="4">Nucleus</location>
    </subcellularLocation>
</comment>
<evidence type="ECO:0000256" key="4">
    <source>
        <dbReference type="RuleBase" id="RU369104"/>
    </source>
</evidence>